<dbReference type="AlphaFoldDB" id="A0AAD6PQC8"/>
<dbReference type="Proteomes" id="UP001164929">
    <property type="component" value="Chromosome 19"/>
</dbReference>
<accession>A0AAD6PQC8</accession>
<keyword evidence="2" id="KW-1185">Reference proteome</keyword>
<reference evidence="1" key="1">
    <citation type="journal article" date="2023" name="Mol. Ecol. Resour.">
        <title>Chromosome-level genome assembly of a triploid poplar Populus alba 'Berolinensis'.</title>
        <authorList>
            <person name="Chen S."/>
            <person name="Yu Y."/>
            <person name="Wang X."/>
            <person name="Wang S."/>
            <person name="Zhang T."/>
            <person name="Zhou Y."/>
            <person name="He R."/>
            <person name="Meng N."/>
            <person name="Wang Y."/>
            <person name="Liu W."/>
            <person name="Liu Z."/>
            <person name="Liu J."/>
            <person name="Guo Q."/>
            <person name="Huang H."/>
            <person name="Sederoff R.R."/>
            <person name="Wang G."/>
            <person name="Qu G."/>
            <person name="Chen S."/>
        </authorList>
    </citation>
    <scope>NUCLEOTIDE SEQUENCE</scope>
    <source>
        <strain evidence="1">SC-2020</strain>
    </source>
</reference>
<name>A0AAD6PQC8_9ROSI</name>
<sequence>MSVTRINYDKDSFVFVGQNSRHISFTTLAEFFFQRSAVHIIIQELKFR</sequence>
<evidence type="ECO:0000313" key="2">
    <source>
        <dbReference type="Proteomes" id="UP001164929"/>
    </source>
</evidence>
<evidence type="ECO:0000313" key="1">
    <source>
        <dbReference type="EMBL" id="KAJ6951836.1"/>
    </source>
</evidence>
<comment type="caution">
    <text evidence="1">The sequence shown here is derived from an EMBL/GenBank/DDBJ whole genome shotgun (WGS) entry which is preliminary data.</text>
</comment>
<protein>
    <submittedName>
        <fullName evidence="1">Uncharacterized protein</fullName>
    </submittedName>
</protein>
<gene>
    <name evidence="1" type="ORF">NC653_041094</name>
</gene>
<organism evidence="1 2">
    <name type="scientific">Populus alba x Populus x berolinensis</name>
    <dbReference type="NCBI Taxonomy" id="444605"/>
    <lineage>
        <taxon>Eukaryota</taxon>
        <taxon>Viridiplantae</taxon>
        <taxon>Streptophyta</taxon>
        <taxon>Embryophyta</taxon>
        <taxon>Tracheophyta</taxon>
        <taxon>Spermatophyta</taxon>
        <taxon>Magnoliopsida</taxon>
        <taxon>eudicotyledons</taxon>
        <taxon>Gunneridae</taxon>
        <taxon>Pentapetalae</taxon>
        <taxon>rosids</taxon>
        <taxon>fabids</taxon>
        <taxon>Malpighiales</taxon>
        <taxon>Salicaceae</taxon>
        <taxon>Saliceae</taxon>
        <taxon>Populus</taxon>
    </lineage>
</organism>
<proteinExistence type="predicted"/>
<dbReference type="EMBL" id="JAQIZT010000019">
    <property type="protein sequence ID" value="KAJ6951836.1"/>
    <property type="molecule type" value="Genomic_DNA"/>
</dbReference>